<proteinExistence type="predicted"/>
<organism evidence="1 2">
    <name type="scientific">Thalassospira xiamenensis</name>
    <dbReference type="NCBI Taxonomy" id="220697"/>
    <lineage>
        <taxon>Bacteria</taxon>
        <taxon>Pseudomonadati</taxon>
        <taxon>Pseudomonadota</taxon>
        <taxon>Alphaproteobacteria</taxon>
        <taxon>Rhodospirillales</taxon>
        <taxon>Thalassospiraceae</taxon>
        <taxon>Thalassospira</taxon>
    </lineage>
</organism>
<dbReference type="AlphaFoldDB" id="A0A285RL31"/>
<dbReference type="Proteomes" id="UP000219068">
    <property type="component" value="Unassembled WGS sequence"/>
</dbReference>
<evidence type="ECO:0000313" key="2">
    <source>
        <dbReference type="Proteomes" id="UP000219068"/>
    </source>
</evidence>
<evidence type="ECO:0000313" key="1">
    <source>
        <dbReference type="EMBL" id="SOB93037.1"/>
    </source>
</evidence>
<accession>A0A285RL31</accession>
<sequence length="29" mass="3071">MFCVGAGIIPGADVEGEFDLLCLKVNYPV</sequence>
<gene>
    <name evidence="1" type="ORF">SAMN05428964_101688</name>
</gene>
<dbReference type="EMBL" id="OBMM01000001">
    <property type="protein sequence ID" value="SOB93037.1"/>
    <property type="molecule type" value="Genomic_DNA"/>
</dbReference>
<reference evidence="1 2" key="1">
    <citation type="submission" date="2017-08" db="EMBL/GenBank/DDBJ databases">
        <authorList>
            <person name="de Groot N.N."/>
        </authorList>
    </citation>
    <scope>NUCLEOTIDE SEQUENCE [LARGE SCALE GENOMIC DNA]</scope>
    <source>
        <strain evidence="1 2">USBA 78</strain>
    </source>
</reference>
<protein>
    <submittedName>
        <fullName evidence="1">Uncharacterized protein</fullName>
    </submittedName>
</protein>
<name>A0A285RL31_9PROT</name>